<name>A0A430ANA1_9ENTE</name>
<comment type="caution">
    <text evidence="12">The sequence shown here is derived from an EMBL/GenBank/DDBJ whole genome shotgun (WGS) entry which is preliminary data.</text>
</comment>
<dbReference type="OrthoDB" id="369398at2"/>
<keyword evidence="6" id="KW-0598">Phosphotransferase system</keyword>
<evidence type="ECO:0000256" key="3">
    <source>
        <dbReference type="ARBA" id="ARBA00022490"/>
    </source>
</evidence>
<evidence type="ECO:0000256" key="8">
    <source>
        <dbReference type="ARBA" id="ARBA00037387"/>
    </source>
</evidence>
<dbReference type="PANTHER" id="PTHR36203:SF1">
    <property type="entry name" value="ASCORBATE-SPECIFIC PTS SYSTEM EIIA COMPONENT"/>
    <property type="match status" value="1"/>
</dbReference>
<dbReference type="RefSeq" id="WP_126796500.1">
    <property type="nucleotide sequence ID" value="NZ_CP060720.1"/>
</dbReference>
<dbReference type="InterPro" id="IPR051351">
    <property type="entry name" value="Ascorbate-PTS_EIIA_comp"/>
</dbReference>
<keyword evidence="2" id="KW-0813">Transport</keyword>
<keyword evidence="3" id="KW-0963">Cytoplasm</keyword>
<evidence type="ECO:0000259" key="11">
    <source>
        <dbReference type="PROSITE" id="PS51094"/>
    </source>
</evidence>
<evidence type="ECO:0000256" key="9">
    <source>
        <dbReference type="ARBA" id="ARBA00041175"/>
    </source>
</evidence>
<dbReference type="CDD" id="cd00211">
    <property type="entry name" value="PTS_IIA_fru"/>
    <property type="match status" value="1"/>
</dbReference>
<feature type="domain" description="PTS EIIA type-2" evidence="11">
    <location>
        <begin position="4"/>
        <end position="141"/>
    </location>
</feature>
<keyword evidence="12" id="KW-0762">Sugar transport</keyword>
<dbReference type="Gene3D" id="3.40.930.10">
    <property type="entry name" value="Mannitol-specific EII, Chain A"/>
    <property type="match status" value="1"/>
</dbReference>
<proteinExistence type="predicted"/>
<dbReference type="InterPro" id="IPR016152">
    <property type="entry name" value="PTrfase/Anion_transptr"/>
</dbReference>
<gene>
    <name evidence="12" type="ORF">CBF28_14675</name>
</gene>
<sequence length="141" mass="15859">MIQNMLTKDHIQVVDRMSNWQEAVDLASQPLLDKELITQTYVDNMKKSVADNGPYMVLTDYFALMHAKAGEGVNTQSMSLLVTKEEVSLEGKPVKIFLVLAAENSESHLESLQSIMSVFMDETKYQTIISGNKEAINKLFN</sequence>
<dbReference type="EMBL" id="NGKB01000023">
    <property type="protein sequence ID" value="RSU09592.1"/>
    <property type="molecule type" value="Genomic_DNA"/>
</dbReference>
<organism evidence="12 13">
    <name type="scientific">Vagococcus carniphilus</name>
    <dbReference type="NCBI Taxonomy" id="218144"/>
    <lineage>
        <taxon>Bacteria</taxon>
        <taxon>Bacillati</taxon>
        <taxon>Bacillota</taxon>
        <taxon>Bacilli</taxon>
        <taxon>Lactobacillales</taxon>
        <taxon>Enterococcaceae</taxon>
        <taxon>Vagococcus</taxon>
    </lineage>
</organism>
<dbReference type="Proteomes" id="UP000288028">
    <property type="component" value="Unassembled WGS sequence"/>
</dbReference>
<keyword evidence="5" id="KW-0808">Transferase</keyword>
<evidence type="ECO:0000313" key="13">
    <source>
        <dbReference type="Proteomes" id="UP000288028"/>
    </source>
</evidence>
<dbReference type="GO" id="GO:0005737">
    <property type="term" value="C:cytoplasm"/>
    <property type="evidence" value="ECO:0007669"/>
    <property type="project" value="UniProtKB-SubCell"/>
</dbReference>
<dbReference type="GeneID" id="95581605"/>
<evidence type="ECO:0000313" key="12">
    <source>
        <dbReference type="EMBL" id="RSU09592.1"/>
    </source>
</evidence>
<keyword evidence="4" id="KW-0597">Phosphoprotein</keyword>
<dbReference type="AlphaFoldDB" id="A0A430ANA1"/>
<reference evidence="12 13" key="1">
    <citation type="submission" date="2017-05" db="EMBL/GenBank/DDBJ databases">
        <title>Vagococcus spp. assemblies.</title>
        <authorList>
            <person name="Gulvik C.A."/>
        </authorList>
    </citation>
    <scope>NUCLEOTIDE SEQUENCE [LARGE SCALE GENOMIC DNA]</scope>
    <source>
        <strain evidence="12 13">SS1714</strain>
    </source>
</reference>
<evidence type="ECO:0000256" key="2">
    <source>
        <dbReference type="ARBA" id="ARBA00022448"/>
    </source>
</evidence>
<dbReference type="GO" id="GO:0009401">
    <property type="term" value="P:phosphoenolpyruvate-dependent sugar phosphotransferase system"/>
    <property type="evidence" value="ECO:0007669"/>
    <property type="project" value="UniProtKB-KW"/>
</dbReference>
<accession>A0A430ANA1</accession>
<dbReference type="GO" id="GO:0016301">
    <property type="term" value="F:kinase activity"/>
    <property type="evidence" value="ECO:0007669"/>
    <property type="project" value="UniProtKB-KW"/>
</dbReference>
<dbReference type="SUPFAM" id="SSF55804">
    <property type="entry name" value="Phoshotransferase/anion transport protein"/>
    <property type="match status" value="1"/>
</dbReference>
<evidence type="ECO:0000256" key="5">
    <source>
        <dbReference type="ARBA" id="ARBA00022679"/>
    </source>
</evidence>
<keyword evidence="13" id="KW-1185">Reference proteome</keyword>
<keyword evidence="7" id="KW-0418">Kinase</keyword>
<comment type="function">
    <text evidence="8">The phosphoenolpyruvate-dependent sugar phosphotransferase system (sugar PTS), a major carbohydrate active transport system, catalyzes the phosphorylation of incoming sugar substrates concomitantly with their translocation across the cell membrane. The enzyme II UlaABC PTS system is involved in ascorbate transport.</text>
</comment>
<comment type="subcellular location">
    <subcellularLocation>
        <location evidence="1">Cytoplasm</location>
    </subcellularLocation>
</comment>
<evidence type="ECO:0000256" key="1">
    <source>
        <dbReference type="ARBA" id="ARBA00004496"/>
    </source>
</evidence>
<evidence type="ECO:0000256" key="6">
    <source>
        <dbReference type="ARBA" id="ARBA00022683"/>
    </source>
</evidence>
<evidence type="ECO:0000256" key="4">
    <source>
        <dbReference type="ARBA" id="ARBA00022553"/>
    </source>
</evidence>
<dbReference type="InterPro" id="IPR002178">
    <property type="entry name" value="PTS_EIIA_type-2_dom"/>
</dbReference>
<evidence type="ECO:0000256" key="7">
    <source>
        <dbReference type="ARBA" id="ARBA00022777"/>
    </source>
</evidence>
<dbReference type="PANTHER" id="PTHR36203">
    <property type="entry name" value="ASCORBATE-SPECIFIC PTS SYSTEM EIIA COMPONENT"/>
    <property type="match status" value="1"/>
</dbReference>
<evidence type="ECO:0000256" key="10">
    <source>
        <dbReference type="ARBA" id="ARBA00042072"/>
    </source>
</evidence>
<protein>
    <recommendedName>
        <fullName evidence="9">Ascorbate-specific PTS system EIIA component</fullName>
    </recommendedName>
    <alternativeName>
        <fullName evidence="10">Ascorbate-specific phosphotransferase enzyme IIA component</fullName>
    </alternativeName>
</protein>
<dbReference type="Pfam" id="PF00359">
    <property type="entry name" value="PTS_EIIA_2"/>
    <property type="match status" value="1"/>
</dbReference>
<dbReference type="PROSITE" id="PS51094">
    <property type="entry name" value="PTS_EIIA_TYPE_2"/>
    <property type="match status" value="1"/>
</dbReference>